<dbReference type="InterPro" id="IPR000032">
    <property type="entry name" value="HPr-like"/>
</dbReference>
<sequence length="80" mass="8821">MTFKVVKPVFADHASQFVNTMGQFTETILIKKDHWVVDAKSLLGLLAVGLKPGDQVEFEISPDSSEVKEAILQTGLFEEA</sequence>
<dbReference type="InterPro" id="IPR035895">
    <property type="entry name" value="HPr-like_sf"/>
</dbReference>
<dbReference type="Gene3D" id="3.30.1340.10">
    <property type="entry name" value="HPr-like"/>
    <property type="match status" value="1"/>
</dbReference>
<dbReference type="SUPFAM" id="SSF55594">
    <property type="entry name" value="HPr-like"/>
    <property type="match status" value="1"/>
</dbReference>
<dbReference type="OrthoDB" id="2051287at2"/>
<dbReference type="EMBL" id="SMAN01000003">
    <property type="protein sequence ID" value="TCT25655.1"/>
    <property type="molecule type" value="Genomic_DNA"/>
</dbReference>
<dbReference type="RefSeq" id="WP_132371081.1">
    <property type="nucleotide sequence ID" value="NZ_SMAN01000003.1"/>
</dbReference>
<dbReference type="Pfam" id="PF00381">
    <property type="entry name" value="PTS-HPr"/>
    <property type="match status" value="1"/>
</dbReference>
<evidence type="ECO:0000313" key="3">
    <source>
        <dbReference type="Proteomes" id="UP000294650"/>
    </source>
</evidence>
<organism evidence="2 3">
    <name type="scientific">Melghiribacillus thermohalophilus</name>
    <dbReference type="NCBI Taxonomy" id="1324956"/>
    <lineage>
        <taxon>Bacteria</taxon>
        <taxon>Bacillati</taxon>
        <taxon>Bacillota</taxon>
        <taxon>Bacilli</taxon>
        <taxon>Bacillales</taxon>
        <taxon>Bacillaceae</taxon>
        <taxon>Melghiribacillus</taxon>
    </lineage>
</organism>
<proteinExistence type="predicted"/>
<dbReference type="AlphaFoldDB" id="A0A4V2V2M0"/>
<feature type="domain" description="HPr" evidence="1">
    <location>
        <begin position="1"/>
        <end position="80"/>
    </location>
</feature>
<gene>
    <name evidence="2" type="ORF">EDD68_103210</name>
</gene>
<dbReference type="Proteomes" id="UP000294650">
    <property type="component" value="Unassembled WGS sequence"/>
</dbReference>
<dbReference type="PROSITE" id="PS51350">
    <property type="entry name" value="PTS_HPR_DOM"/>
    <property type="match status" value="1"/>
</dbReference>
<comment type="caution">
    <text evidence="2">The sequence shown here is derived from an EMBL/GenBank/DDBJ whole genome shotgun (WGS) entry which is preliminary data.</text>
</comment>
<name>A0A4V2V2M0_9BACI</name>
<evidence type="ECO:0000313" key="2">
    <source>
        <dbReference type="EMBL" id="TCT25655.1"/>
    </source>
</evidence>
<evidence type="ECO:0000259" key="1">
    <source>
        <dbReference type="PROSITE" id="PS51350"/>
    </source>
</evidence>
<reference evidence="2 3" key="1">
    <citation type="submission" date="2019-03" db="EMBL/GenBank/DDBJ databases">
        <title>Genomic Encyclopedia of Type Strains, Phase IV (KMG-IV): sequencing the most valuable type-strain genomes for metagenomic binning, comparative biology and taxonomic classification.</title>
        <authorList>
            <person name="Goeker M."/>
        </authorList>
    </citation>
    <scope>NUCLEOTIDE SEQUENCE [LARGE SCALE GENOMIC DNA]</scope>
    <source>
        <strain evidence="2 3">DSM 25894</strain>
    </source>
</reference>
<protein>
    <submittedName>
        <fullName evidence="2">Phosphocarrier protein</fullName>
    </submittedName>
</protein>
<accession>A0A4V2V2M0</accession>
<keyword evidence="3" id="KW-1185">Reference proteome</keyword>